<accession>A0A9P6FYY8</accession>
<dbReference type="InterPro" id="IPR035992">
    <property type="entry name" value="Ricin_B-like_lectins"/>
</dbReference>
<evidence type="ECO:0000313" key="1">
    <source>
        <dbReference type="EMBL" id="KAF9583250.1"/>
    </source>
</evidence>
<dbReference type="AlphaFoldDB" id="A0A9P6FYY8"/>
<sequence length="96" mass="10454">MSGSPPSSGRSSRVLSFPTGTFYIRSGIAGLVLDIESGFLKDPTKAGARVQLAHRKSSKTGTDSFPQREQQLWRTEEGYIVNVRTGHVLDIQGGKF</sequence>
<evidence type="ECO:0000313" key="2">
    <source>
        <dbReference type="Proteomes" id="UP000780801"/>
    </source>
</evidence>
<gene>
    <name evidence="1" type="ORF">BGW38_009928</name>
</gene>
<dbReference type="Gene3D" id="2.80.10.50">
    <property type="match status" value="1"/>
</dbReference>
<dbReference type="SUPFAM" id="SSF50370">
    <property type="entry name" value="Ricin B-like lectins"/>
    <property type="match status" value="1"/>
</dbReference>
<protein>
    <submittedName>
        <fullName evidence="1">Uncharacterized protein</fullName>
    </submittedName>
</protein>
<keyword evidence="2" id="KW-1185">Reference proteome</keyword>
<comment type="caution">
    <text evidence="1">The sequence shown here is derived from an EMBL/GenBank/DDBJ whole genome shotgun (WGS) entry which is preliminary data.</text>
</comment>
<name>A0A9P6FYY8_9FUNG</name>
<dbReference type="EMBL" id="JAABOA010000761">
    <property type="protein sequence ID" value="KAF9583250.1"/>
    <property type="molecule type" value="Genomic_DNA"/>
</dbReference>
<dbReference type="OrthoDB" id="9895617at2759"/>
<dbReference type="Proteomes" id="UP000780801">
    <property type="component" value="Unassembled WGS sequence"/>
</dbReference>
<organism evidence="1 2">
    <name type="scientific">Lunasporangiospora selenospora</name>
    <dbReference type="NCBI Taxonomy" id="979761"/>
    <lineage>
        <taxon>Eukaryota</taxon>
        <taxon>Fungi</taxon>
        <taxon>Fungi incertae sedis</taxon>
        <taxon>Mucoromycota</taxon>
        <taxon>Mortierellomycotina</taxon>
        <taxon>Mortierellomycetes</taxon>
        <taxon>Mortierellales</taxon>
        <taxon>Mortierellaceae</taxon>
        <taxon>Lunasporangiospora</taxon>
    </lineage>
</organism>
<reference evidence="1" key="1">
    <citation type="journal article" date="2020" name="Fungal Divers.">
        <title>Resolving the Mortierellaceae phylogeny through synthesis of multi-gene phylogenetics and phylogenomics.</title>
        <authorList>
            <person name="Vandepol N."/>
            <person name="Liber J."/>
            <person name="Desiro A."/>
            <person name="Na H."/>
            <person name="Kennedy M."/>
            <person name="Barry K."/>
            <person name="Grigoriev I.V."/>
            <person name="Miller A.N."/>
            <person name="O'Donnell K."/>
            <person name="Stajich J.E."/>
            <person name="Bonito G."/>
        </authorList>
    </citation>
    <scope>NUCLEOTIDE SEQUENCE</scope>
    <source>
        <strain evidence="1">KOD1015</strain>
    </source>
</reference>
<proteinExistence type="predicted"/>